<evidence type="ECO:0000313" key="6">
    <source>
        <dbReference type="EMBL" id="THG41148.1"/>
    </source>
</evidence>
<comment type="caution">
    <text evidence="6">The sequence shown here is derived from an EMBL/GenBank/DDBJ whole genome shotgun (WGS) entry which is preliminary data.</text>
</comment>
<feature type="domain" description="Cytochrome c" evidence="5">
    <location>
        <begin position="4"/>
        <end position="95"/>
    </location>
</feature>
<dbReference type="InterPro" id="IPR009056">
    <property type="entry name" value="Cyt_c-like_dom"/>
</dbReference>
<evidence type="ECO:0000256" key="4">
    <source>
        <dbReference type="PROSITE-ProRule" id="PRU00433"/>
    </source>
</evidence>
<keyword evidence="3 4" id="KW-0408">Iron</keyword>
<dbReference type="Gene3D" id="1.10.760.10">
    <property type="entry name" value="Cytochrome c-like domain"/>
    <property type="match status" value="1"/>
</dbReference>
<gene>
    <name evidence="6" type="ORF">E5988_05145</name>
</gene>
<organism evidence="6 7">
    <name type="scientific">Sphingomonas olei</name>
    <dbReference type="NCBI Taxonomy" id="1886787"/>
    <lineage>
        <taxon>Bacteria</taxon>
        <taxon>Pseudomonadati</taxon>
        <taxon>Pseudomonadota</taxon>
        <taxon>Alphaproteobacteria</taxon>
        <taxon>Sphingomonadales</taxon>
        <taxon>Sphingomonadaceae</taxon>
        <taxon>Sphingomonas</taxon>
    </lineage>
</organism>
<dbReference type="EMBL" id="SSTI01000003">
    <property type="protein sequence ID" value="THG41148.1"/>
    <property type="molecule type" value="Genomic_DNA"/>
</dbReference>
<evidence type="ECO:0000259" key="5">
    <source>
        <dbReference type="PROSITE" id="PS51007"/>
    </source>
</evidence>
<accession>A0ABY2QJR8</accession>
<sequence length="97" mass="10379">MPQADPAAGLAAIRRVGCGSCHSIPGLSWPKGELGPALDRFGDQGMIAGRLPNRPDVLAHFVRRAPELVPGTTMPAMPLSEKEARDVAAYLYTLRSR</sequence>
<dbReference type="Proteomes" id="UP000308038">
    <property type="component" value="Unassembled WGS sequence"/>
</dbReference>
<proteinExistence type="predicted"/>
<protein>
    <submittedName>
        <fullName evidence="6">C-type cytochrome</fullName>
    </submittedName>
</protein>
<evidence type="ECO:0000256" key="2">
    <source>
        <dbReference type="ARBA" id="ARBA00022723"/>
    </source>
</evidence>
<dbReference type="SUPFAM" id="SSF46626">
    <property type="entry name" value="Cytochrome c"/>
    <property type="match status" value="1"/>
</dbReference>
<keyword evidence="1 4" id="KW-0349">Heme</keyword>
<reference evidence="6 7" key="1">
    <citation type="submission" date="2019-04" db="EMBL/GenBank/DDBJ databases">
        <title>Microbes associate with the intestines of laboratory mice.</title>
        <authorList>
            <person name="Navarre W."/>
            <person name="Wong E."/>
            <person name="Huang K.C."/>
            <person name="Tropini C."/>
            <person name="Ng K."/>
            <person name="Yu B."/>
        </authorList>
    </citation>
    <scope>NUCLEOTIDE SEQUENCE [LARGE SCALE GENOMIC DNA]</scope>
    <source>
        <strain evidence="6 7">NM83_B4-11</strain>
    </source>
</reference>
<evidence type="ECO:0000313" key="7">
    <source>
        <dbReference type="Proteomes" id="UP000308038"/>
    </source>
</evidence>
<name>A0ABY2QJR8_9SPHN</name>
<evidence type="ECO:0000256" key="1">
    <source>
        <dbReference type="ARBA" id="ARBA00022617"/>
    </source>
</evidence>
<dbReference type="Pfam" id="PF00034">
    <property type="entry name" value="Cytochrom_C"/>
    <property type="match status" value="1"/>
</dbReference>
<keyword evidence="7" id="KW-1185">Reference proteome</keyword>
<keyword evidence="2 4" id="KW-0479">Metal-binding</keyword>
<dbReference type="PROSITE" id="PS51007">
    <property type="entry name" value="CYTC"/>
    <property type="match status" value="1"/>
</dbReference>
<dbReference type="InterPro" id="IPR036909">
    <property type="entry name" value="Cyt_c-like_dom_sf"/>
</dbReference>
<evidence type="ECO:0000256" key="3">
    <source>
        <dbReference type="ARBA" id="ARBA00023004"/>
    </source>
</evidence>